<dbReference type="Proteomes" id="UP000515158">
    <property type="component" value="Unplaced"/>
</dbReference>
<evidence type="ECO:0000313" key="2">
    <source>
        <dbReference type="RefSeq" id="XP_034245511.1"/>
    </source>
</evidence>
<dbReference type="InParanoid" id="A0A6P8Z6E2"/>
<dbReference type="AlphaFoldDB" id="A0A6P8Z6E2"/>
<gene>
    <name evidence="2" type="primary">LOC117647723</name>
</gene>
<reference evidence="2" key="1">
    <citation type="submission" date="2025-08" db="UniProtKB">
        <authorList>
            <consortium name="RefSeq"/>
        </authorList>
    </citation>
    <scope>IDENTIFICATION</scope>
    <source>
        <tissue evidence="2">Total insect</tissue>
    </source>
</reference>
<name>A0A6P8Z6E2_THRPL</name>
<dbReference type="RefSeq" id="XP_034245511.1">
    <property type="nucleotide sequence ID" value="XM_034389620.1"/>
</dbReference>
<organism evidence="2">
    <name type="scientific">Thrips palmi</name>
    <name type="common">Melon thrips</name>
    <dbReference type="NCBI Taxonomy" id="161013"/>
    <lineage>
        <taxon>Eukaryota</taxon>
        <taxon>Metazoa</taxon>
        <taxon>Ecdysozoa</taxon>
        <taxon>Arthropoda</taxon>
        <taxon>Hexapoda</taxon>
        <taxon>Insecta</taxon>
        <taxon>Pterygota</taxon>
        <taxon>Neoptera</taxon>
        <taxon>Paraneoptera</taxon>
        <taxon>Thysanoptera</taxon>
        <taxon>Terebrantia</taxon>
        <taxon>Thripoidea</taxon>
        <taxon>Thripidae</taxon>
        <taxon>Thrips</taxon>
    </lineage>
</organism>
<proteinExistence type="predicted"/>
<keyword evidence="1" id="KW-1185">Reference proteome</keyword>
<dbReference type="OrthoDB" id="2438421at2759"/>
<accession>A0A6P8Z6E2</accession>
<protein>
    <submittedName>
        <fullName evidence="2">Uncharacterized protein LOC117647723</fullName>
    </submittedName>
</protein>
<dbReference type="GeneID" id="117647723"/>
<sequence>MDIPRSNDLARSFYKFICDEFDKRLDKIENVMPLSIATLVDPRFPRSYSQNILAKARAKVLIEDLLKKYIRESANTAEAELAVRSTTVRSEQGEGEIVADFVVAPEGGELIPTTQPETPANKRPRISRPLNENVTRSWLLWLRTLWLRTLWHRTGAGPSHGYDDSNRHDGNVTTYGSIVELDFTCMSFIYDHRTENPSDSPPSKTEVQFQDRSVRAITTLDIPHLADIPEFC</sequence>
<dbReference type="KEGG" id="tpal:117647723"/>
<evidence type="ECO:0000313" key="1">
    <source>
        <dbReference type="Proteomes" id="UP000515158"/>
    </source>
</evidence>